<sequence>MSTSREASLVIDAFRQALHTRHRADAAWTTTGLVHHSDAGSQYTSVAFTAELIDAGIAGSIGTVGDALDNALCESTIGLFKTEAIHDGGPTWTDRSAVEWRVARWVHWYNTTRLHSSIGHLPPIEFEHHHRQATTAAPIPEVA</sequence>
<gene>
    <name evidence="2" type="ORF">E1212_29155</name>
</gene>
<dbReference type="GO" id="GO:0003676">
    <property type="term" value="F:nucleic acid binding"/>
    <property type="evidence" value="ECO:0007669"/>
    <property type="project" value="InterPro"/>
</dbReference>
<name>A0A4R4R7X8_9ACTN</name>
<dbReference type="Proteomes" id="UP000295621">
    <property type="component" value="Unassembled WGS sequence"/>
</dbReference>
<feature type="domain" description="Integrase catalytic" evidence="1">
    <location>
        <begin position="1"/>
        <end position="130"/>
    </location>
</feature>
<dbReference type="InterPro" id="IPR012337">
    <property type="entry name" value="RNaseH-like_sf"/>
</dbReference>
<keyword evidence="3" id="KW-1185">Reference proteome</keyword>
<organism evidence="2 3">
    <name type="scientific">Jiangella ureilytica</name>
    <dbReference type="NCBI Taxonomy" id="2530374"/>
    <lineage>
        <taxon>Bacteria</taxon>
        <taxon>Bacillati</taxon>
        <taxon>Actinomycetota</taxon>
        <taxon>Actinomycetes</taxon>
        <taxon>Jiangellales</taxon>
        <taxon>Jiangellaceae</taxon>
        <taxon>Jiangella</taxon>
    </lineage>
</organism>
<evidence type="ECO:0000313" key="2">
    <source>
        <dbReference type="EMBL" id="TDC45124.1"/>
    </source>
</evidence>
<dbReference type="OrthoDB" id="3215922at2"/>
<dbReference type="InterPro" id="IPR050900">
    <property type="entry name" value="Transposase_IS3/IS150/IS904"/>
</dbReference>
<dbReference type="InterPro" id="IPR001584">
    <property type="entry name" value="Integrase_cat-core"/>
</dbReference>
<dbReference type="EMBL" id="SMKL01000166">
    <property type="protein sequence ID" value="TDC45124.1"/>
    <property type="molecule type" value="Genomic_DNA"/>
</dbReference>
<dbReference type="PROSITE" id="PS50994">
    <property type="entry name" value="INTEGRASE"/>
    <property type="match status" value="1"/>
</dbReference>
<dbReference type="PANTHER" id="PTHR46889">
    <property type="entry name" value="TRANSPOSASE INSF FOR INSERTION SEQUENCE IS3B-RELATED"/>
    <property type="match status" value="1"/>
</dbReference>
<proteinExistence type="predicted"/>
<accession>A0A4R4R7X8</accession>
<dbReference type="Pfam" id="PF13683">
    <property type="entry name" value="rve_3"/>
    <property type="match status" value="1"/>
</dbReference>
<protein>
    <recommendedName>
        <fullName evidence="1">Integrase catalytic domain-containing protein</fullName>
    </recommendedName>
</protein>
<dbReference type="InterPro" id="IPR036397">
    <property type="entry name" value="RNaseH_sf"/>
</dbReference>
<reference evidence="2 3" key="1">
    <citation type="submission" date="2019-02" db="EMBL/GenBank/DDBJ databases">
        <title>Draft genome sequences of novel Actinobacteria.</title>
        <authorList>
            <person name="Sahin N."/>
            <person name="Ay H."/>
            <person name="Saygin H."/>
        </authorList>
    </citation>
    <scope>NUCLEOTIDE SEQUENCE [LARGE SCALE GENOMIC DNA]</scope>
    <source>
        <strain evidence="2 3">KC603</strain>
    </source>
</reference>
<evidence type="ECO:0000259" key="1">
    <source>
        <dbReference type="PROSITE" id="PS50994"/>
    </source>
</evidence>
<comment type="caution">
    <text evidence="2">The sequence shown here is derived from an EMBL/GenBank/DDBJ whole genome shotgun (WGS) entry which is preliminary data.</text>
</comment>
<dbReference type="SUPFAM" id="SSF53098">
    <property type="entry name" value="Ribonuclease H-like"/>
    <property type="match status" value="1"/>
</dbReference>
<dbReference type="AlphaFoldDB" id="A0A4R4R7X8"/>
<dbReference type="GO" id="GO:0015074">
    <property type="term" value="P:DNA integration"/>
    <property type="evidence" value="ECO:0007669"/>
    <property type="project" value="InterPro"/>
</dbReference>
<dbReference type="PANTHER" id="PTHR46889:SF4">
    <property type="entry name" value="TRANSPOSASE INSO FOR INSERTION SEQUENCE ELEMENT IS911B-RELATED"/>
    <property type="match status" value="1"/>
</dbReference>
<evidence type="ECO:0000313" key="3">
    <source>
        <dbReference type="Proteomes" id="UP000295621"/>
    </source>
</evidence>
<dbReference type="Gene3D" id="3.30.420.10">
    <property type="entry name" value="Ribonuclease H-like superfamily/Ribonuclease H"/>
    <property type="match status" value="1"/>
</dbReference>